<dbReference type="InterPro" id="IPR001846">
    <property type="entry name" value="VWF_type-D"/>
</dbReference>
<evidence type="ECO:0000259" key="3">
    <source>
        <dbReference type="PROSITE" id="PS51233"/>
    </source>
</evidence>
<evidence type="ECO:0000313" key="4">
    <source>
        <dbReference type="EMBL" id="NWZ17938.1"/>
    </source>
</evidence>
<dbReference type="Pfam" id="PF00094">
    <property type="entry name" value="VWD"/>
    <property type="match status" value="1"/>
</dbReference>
<gene>
    <name evidence="4" type="primary">Fcgbp_3</name>
    <name evidence="4" type="ORF">AGEPHO_R02738</name>
</gene>
<keyword evidence="1" id="KW-1015">Disulfide bond</keyword>
<sequence length="161" mass="18237">ERCEMVDGQPEFIQETSSTCWLAGRPHYRSFNGKTSVFMGICDYNLTTIYDPNPTLPAFSVEVKKEEKVNSKVSSIGFITNHIDNITITTVLSENGMVRVSSHHSCLPMSLSHGKLHVYQKGKSMLNQSNFKLKVLYNWHDHLVIKLLTALSGKVCRMCRN</sequence>
<reference evidence="4 5" key="1">
    <citation type="submission" date="2019-09" db="EMBL/GenBank/DDBJ databases">
        <title>Bird 10,000 Genomes (B10K) Project - Family phase.</title>
        <authorList>
            <person name="Zhang G."/>
        </authorList>
    </citation>
    <scope>NUCLEOTIDE SEQUENCE [LARGE SCALE GENOMIC DNA]</scope>
    <source>
        <strain evidence="4">OUT-0050</strain>
        <tissue evidence="4">Muscle</tissue>
    </source>
</reference>
<name>A0A7K7KGP4_AGEPH</name>
<proteinExistence type="predicted"/>
<dbReference type="PROSITE" id="PS51233">
    <property type="entry name" value="VWFD"/>
    <property type="match status" value="1"/>
</dbReference>
<evidence type="ECO:0000256" key="2">
    <source>
        <dbReference type="ARBA" id="ARBA00023180"/>
    </source>
</evidence>
<protein>
    <submittedName>
        <fullName evidence="4">FCGBP protein</fullName>
    </submittedName>
</protein>
<dbReference type="InterPro" id="IPR050780">
    <property type="entry name" value="Mucin_vWF_Thrombospondin_sf"/>
</dbReference>
<feature type="non-terminal residue" evidence="4">
    <location>
        <position position="161"/>
    </location>
</feature>
<feature type="domain" description="VWFD" evidence="3">
    <location>
        <begin position="18"/>
        <end position="161"/>
    </location>
</feature>
<keyword evidence="2" id="KW-0325">Glycoprotein</keyword>
<dbReference type="GO" id="GO:0031012">
    <property type="term" value="C:extracellular matrix"/>
    <property type="evidence" value="ECO:0007669"/>
    <property type="project" value="TreeGrafter"/>
</dbReference>
<evidence type="ECO:0000256" key="1">
    <source>
        <dbReference type="ARBA" id="ARBA00023157"/>
    </source>
</evidence>
<evidence type="ECO:0000313" key="5">
    <source>
        <dbReference type="Proteomes" id="UP000521525"/>
    </source>
</evidence>
<comment type="caution">
    <text evidence="4">The sequence shown here is derived from an EMBL/GenBank/DDBJ whole genome shotgun (WGS) entry which is preliminary data.</text>
</comment>
<dbReference type="Proteomes" id="UP000521525">
    <property type="component" value="Unassembled WGS sequence"/>
</dbReference>
<dbReference type="PANTHER" id="PTHR11339">
    <property type="entry name" value="EXTRACELLULAR MATRIX GLYCOPROTEIN RELATED"/>
    <property type="match status" value="1"/>
</dbReference>
<dbReference type="EMBL" id="VZSP01040479">
    <property type="protein sequence ID" value="NWZ17938.1"/>
    <property type="molecule type" value="Genomic_DNA"/>
</dbReference>
<keyword evidence="5" id="KW-1185">Reference proteome</keyword>
<accession>A0A7K7KGP4</accession>
<dbReference type="GO" id="GO:0005615">
    <property type="term" value="C:extracellular space"/>
    <property type="evidence" value="ECO:0007669"/>
    <property type="project" value="TreeGrafter"/>
</dbReference>
<feature type="non-terminal residue" evidence="4">
    <location>
        <position position="1"/>
    </location>
</feature>
<dbReference type="AlphaFoldDB" id="A0A7K7KGP4"/>
<dbReference type="PANTHER" id="PTHR11339:SF373">
    <property type="entry name" value="VWFD DOMAIN-CONTAINING PROTEIN"/>
    <property type="match status" value="1"/>
</dbReference>
<organism evidence="4 5">
    <name type="scientific">Agelaius phoeniceus</name>
    <name type="common">Red-winged blackbird</name>
    <name type="synonym">Oriolus phoeniceus</name>
    <dbReference type="NCBI Taxonomy" id="39638"/>
    <lineage>
        <taxon>Eukaryota</taxon>
        <taxon>Metazoa</taxon>
        <taxon>Chordata</taxon>
        <taxon>Craniata</taxon>
        <taxon>Vertebrata</taxon>
        <taxon>Euteleostomi</taxon>
        <taxon>Archelosauria</taxon>
        <taxon>Archosauria</taxon>
        <taxon>Dinosauria</taxon>
        <taxon>Saurischia</taxon>
        <taxon>Theropoda</taxon>
        <taxon>Coelurosauria</taxon>
        <taxon>Aves</taxon>
        <taxon>Neognathae</taxon>
        <taxon>Neoaves</taxon>
        <taxon>Telluraves</taxon>
        <taxon>Australaves</taxon>
        <taxon>Passeriformes</taxon>
        <taxon>Passeroidea</taxon>
        <taxon>Icteridae</taxon>
        <taxon>Agelaius</taxon>
    </lineage>
</organism>